<dbReference type="Proteomes" id="UP000019277">
    <property type="component" value="Unassembled WGS sequence"/>
</dbReference>
<feature type="transmembrane region" description="Helical" evidence="1">
    <location>
        <begin position="96"/>
        <end position="114"/>
    </location>
</feature>
<dbReference type="OrthoDB" id="3392476at2"/>
<feature type="transmembrane region" description="Helical" evidence="1">
    <location>
        <begin position="161"/>
        <end position="182"/>
    </location>
</feature>
<feature type="transmembrane region" description="Helical" evidence="1">
    <location>
        <begin position="20"/>
        <end position="45"/>
    </location>
</feature>
<protein>
    <recommendedName>
        <fullName evidence="4">DUF998 domain-containing protein</fullName>
    </recommendedName>
</protein>
<keyword evidence="1" id="KW-0812">Transmembrane</keyword>
<sequence length="237" mass="24719">MTVVDHDPAEVATGTTRERVAALAPLAGLLAIVAGVVTLLVLHVVPPTNALDPVRRTLSEYALGEAKWAFDGSLVLIAAGSALVFATAVRRRAPTVALLFGAVWTVSLLVIVAFTKTNWAVGPSIGGTIHRYASVAAFVSLPVAVLVAVRRVFPDRPGWRWAARGCAVVSLLWFGTIVVGAVNMALGGPPWWRFVPLGLVERMVAFAAVAGLAVLALGMVRTGGMGHTRGTGEDARG</sequence>
<dbReference type="EMBL" id="AYXG01000028">
    <property type="protein sequence ID" value="EWC63931.1"/>
    <property type="molecule type" value="Genomic_DNA"/>
</dbReference>
<evidence type="ECO:0000313" key="3">
    <source>
        <dbReference type="Proteomes" id="UP000019277"/>
    </source>
</evidence>
<gene>
    <name evidence="2" type="ORF">UO65_0761</name>
</gene>
<organism evidence="2 3">
    <name type="scientific">Actinokineospora spheciospongiae</name>
    <dbReference type="NCBI Taxonomy" id="909613"/>
    <lineage>
        <taxon>Bacteria</taxon>
        <taxon>Bacillati</taxon>
        <taxon>Actinomycetota</taxon>
        <taxon>Actinomycetes</taxon>
        <taxon>Pseudonocardiales</taxon>
        <taxon>Pseudonocardiaceae</taxon>
        <taxon>Actinokineospora</taxon>
    </lineage>
</organism>
<name>W7J4M7_9PSEU</name>
<keyword evidence="3" id="KW-1185">Reference proteome</keyword>
<comment type="caution">
    <text evidence="2">The sequence shown here is derived from an EMBL/GenBank/DDBJ whole genome shotgun (WGS) entry which is preliminary data.</text>
</comment>
<dbReference type="Pfam" id="PF06197">
    <property type="entry name" value="DUF998"/>
    <property type="match status" value="1"/>
</dbReference>
<dbReference type="STRING" id="909613.UO65_0761"/>
<accession>W7J4M7</accession>
<feature type="transmembrane region" description="Helical" evidence="1">
    <location>
        <begin position="129"/>
        <end position="149"/>
    </location>
</feature>
<proteinExistence type="predicted"/>
<keyword evidence="1" id="KW-0472">Membrane</keyword>
<reference evidence="2 3" key="1">
    <citation type="journal article" date="2014" name="Genome Announc.">
        <title>Draft Genome Sequence of the Antitrypanosomally Active Sponge-Associated Bacterium Actinokineospora sp. Strain EG49.</title>
        <authorList>
            <person name="Harjes J."/>
            <person name="Ryu T."/>
            <person name="Abdelmohsen U.R."/>
            <person name="Moitinho-Silva L."/>
            <person name="Horn H."/>
            <person name="Ravasi T."/>
            <person name="Hentschel U."/>
        </authorList>
    </citation>
    <scope>NUCLEOTIDE SEQUENCE [LARGE SCALE GENOMIC DNA]</scope>
    <source>
        <strain evidence="2 3">EG49</strain>
    </source>
</reference>
<evidence type="ECO:0008006" key="4">
    <source>
        <dbReference type="Google" id="ProtNLM"/>
    </source>
</evidence>
<dbReference type="eggNOG" id="ENOG5033ZN1">
    <property type="taxonomic scope" value="Bacteria"/>
</dbReference>
<feature type="transmembrane region" description="Helical" evidence="1">
    <location>
        <begin position="68"/>
        <end position="89"/>
    </location>
</feature>
<evidence type="ECO:0000313" key="2">
    <source>
        <dbReference type="EMBL" id="EWC63931.1"/>
    </source>
</evidence>
<dbReference type="AlphaFoldDB" id="W7J4M7"/>
<dbReference type="InterPro" id="IPR009339">
    <property type="entry name" value="DUF998"/>
</dbReference>
<feature type="transmembrane region" description="Helical" evidence="1">
    <location>
        <begin position="202"/>
        <end position="220"/>
    </location>
</feature>
<keyword evidence="1" id="KW-1133">Transmembrane helix</keyword>
<dbReference type="RefSeq" id="WP_084175282.1">
    <property type="nucleotide sequence ID" value="NZ_AYXG01000028.1"/>
</dbReference>
<evidence type="ECO:0000256" key="1">
    <source>
        <dbReference type="SAM" id="Phobius"/>
    </source>
</evidence>